<feature type="domain" description="Outer membrane cytochrome MtrC/MtrF-like" evidence="4">
    <location>
        <begin position="482"/>
        <end position="658"/>
    </location>
</feature>
<dbReference type="KEGG" id="fbl:Fbal_3489"/>
<organism evidence="5 6">
    <name type="scientific">Ferrimonas balearica (strain DSM 9799 / CCM 4581 / KCTC 23876 / PAT)</name>
    <dbReference type="NCBI Taxonomy" id="550540"/>
    <lineage>
        <taxon>Bacteria</taxon>
        <taxon>Pseudomonadati</taxon>
        <taxon>Pseudomonadota</taxon>
        <taxon>Gammaproteobacteria</taxon>
        <taxon>Alteromonadales</taxon>
        <taxon>Ferrimonadaceae</taxon>
        <taxon>Ferrimonas</taxon>
    </lineage>
</organism>
<dbReference type="GO" id="GO:0016491">
    <property type="term" value="F:oxidoreductase activity"/>
    <property type="evidence" value="ECO:0007669"/>
    <property type="project" value="TreeGrafter"/>
</dbReference>
<evidence type="ECO:0000259" key="4">
    <source>
        <dbReference type="Pfam" id="PF22113"/>
    </source>
</evidence>
<feature type="chain" id="PRO_5003151370" description="Outer membrane cytochrome MtrC/MtrF-like domain-containing protein" evidence="3">
    <location>
        <begin position="24"/>
        <end position="662"/>
    </location>
</feature>
<dbReference type="PROSITE" id="PS51257">
    <property type="entry name" value="PROKAR_LIPOPROTEIN"/>
    <property type="match status" value="1"/>
</dbReference>
<dbReference type="HOGENOM" id="CLU_417317_0_0_6"/>
<dbReference type="GeneID" id="67183697"/>
<feature type="region of interest" description="Disordered" evidence="2">
    <location>
        <begin position="24"/>
        <end position="48"/>
    </location>
</feature>
<evidence type="ECO:0000256" key="2">
    <source>
        <dbReference type="SAM" id="MobiDB-lite"/>
    </source>
</evidence>
<protein>
    <recommendedName>
        <fullName evidence="4">Outer membrane cytochrome MtrC/MtrF-like domain-containing protein</fullName>
    </recommendedName>
</protein>
<keyword evidence="1 3" id="KW-0732">Signal</keyword>
<proteinExistence type="predicted"/>
<evidence type="ECO:0000256" key="3">
    <source>
        <dbReference type="SAM" id="SignalP"/>
    </source>
</evidence>
<reference evidence="5 6" key="1">
    <citation type="journal article" date="2010" name="Stand. Genomic Sci.">
        <title>Complete genome sequence of Ferrimonas balearica type strain (PAT).</title>
        <authorList>
            <person name="Nolan M."/>
            <person name="Sikorski J."/>
            <person name="Davenport K."/>
            <person name="Lucas S."/>
            <person name="Glavina Del Rio T."/>
            <person name="Tice H."/>
            <person name="Cheng J."/>
            <person name="Goodwin L."/>
            <person name="Pitluck S."/>
            <person name="Liolios K."/>
            <person name="Ivanova N."/>
            <person name="Mavromatis K."/>
            <person name="Ovchinnikova G."/>
            <person name="Pati A."/>
            <person name="Chen A."/>
            <person name="Palaniappan K."/>
            <person name="Land M."/>
            <person name="Hauser L."/>
            <person name="Chang Y."/>
            <person name="Jeffries C."/>
            <person name="Tapia R."/>
            <person name="Brettin T."/>
            <person name="Detter J."/>
            <person name="Han C."/>
            <person name="Yasawong M."/>
            <person name="Rohde M."/>
            <person name="Tindall B."/>
            <person name="Goker M."/>
            <person name="Woyke T."/>
            <person name="Bristow J."/>
            <person name="Eisen J."/>
            <person name="Markowitz V."/>
            <person name="Hugenholtz P."/>
            <person name="Kyrpides N."/>
            <person name="Klenk H."/>
            <person name="Lapidus A."/>
        </authorList>
    </citation>
    <scope>NUCLEOTIDE SEQUENCE [LARGE SCALE GENOMIC DNA]</scope>
    <source>
        <strain evidence="6">DSM 9799 / CCM 4581 / KCTC 23876 / PAT</strain>
    </source>
</reference>
<gene>
    <name evidence="5" type="ordered locus">Fbal_3489</name>
</gene>
<dbReference type="PANTHER" id="PTHR35038">
    <property type="entry name" value="DISSIMILATORY SULFITE REDUCTASE SIRA"/>
    <property type="match status" value="1"/>
</dbReference>
<dbReference type="AlphaFoldDB" id="E1SN28"/>
<evidence type="ECO:0000256" key="1">
    <source>
        <dbReference type="ARBA" id="ARBA00022729"/>
    </source>
</evidence>
<dbReference type="InterPro" id="IPR054337">
    <property type="entry name" value="Mtrc-MtrF-like_dom_II/IV"/>
</dbReference>
<dbReference type="PANTHER" id="PTHR35038:SF6">
    <property type="entry name" value="SURFACE LOCALIZED DECAHEME CYTOCHROME C LIPOPROTEIN"/>
    <property type="match status" value="1"/>
</dbReference>
<dbReference type="SUPFAM" id="SSF48695">
    <property type="entry name" value="Multiheme cytochromes"/>
    <property type="match status" value="2"/>
</dbReference>
<dbReference type="RefSeq" id="WP_013346992.1">
    <property type="nucleotide sequence ID" value="NC_014541.1"/>
</dbReference>
<evidence type="ECO:0000313" key="6">
    <source>
        <dbReference type="Proteomes" id="UP000006683"/>
    </source>
</evidence>
<feature type="signal peptide" evidence="3">
    <location>
        <begin position="1"/>
        <end position="23"/>
    </location>
</feature>
<dbReference type="EMBL" id="CP002209">
    <property type="protein sequence ID" value="ADN77686.1"/>
    <property type="molecule type" value="Genomic_DNA"/>
</dbReference>
<dbReference type="Pfam" id="PF22113">
    <property type="entry name" value="Mtrc-MtrF_II-IV_dom"/>
    <property type="match status" value="1"/>
</dbReference>
<dbReference type="InterPro" id="IPR036280">
    <property type="entry name" value="Multihaem_cyt_sf"/>
</dbReference>
<dbReference type="Proteomes" id="UP000006683">
    <property type="component" value="Chromosome"/>
</dbReference>
<sequence>MKQFRKPHLAVLVAAAMALAGCADDGKDGAPGEPGTPGEPGPGTPPPTVEMTEMTNVKVLNFAVEEGQVVYEIEVTDQDGTLVVGLDAVEGKFASWTERGYVLSRSGEGTLGGYGNLSTEGAVLEMGEPGQYTFTLPMANVTPGEEGLLWLRVGASDGPIMRSKPMVVNKPENTHSSTTAACNACHVDYATSSLKHPSYSAIDMEGEGDLVGGCLICHNSVSRADENGGYATNTLSKIAHVNHPENGFERDFSVLNCATCHETTPINTSIAGPGCVDCHNPGAAVGPISPNADPNFDIRAIHGQKIALAEIDTLRTTHKTTLSAPYWDAAVAWEGGGTGAICTDLKLFKVEGETETQLDIGALYADHTLVYASAYIHAYDSETDSLIGRPSPFNAQQYVARDDGTRAICYPSLAAADGSYGTQYSVANLVASSRLTFAQTGWVDDDGKDGVSFTNYSDVVSTDYFDGVAAPSFTKESGFERRLAVTNDSCVSCHNSETNYHKNGGYQNGGVDCLACHNNGQNRASKFSGPGFGPMVHSMHWGEGNTKLSEDGTPNSASKLNAENCVTCHADGIDLYAIPNRYMLSRAYNEGGDSKVMSSPVTANCYACHTSDSAMNHMTQNGGEINVVADPMWFTTPTAESCATCHAEGKSFGIEKFHVFER</sequence>
<dbReference type="InterPro" id="IPR051829">
    <property type="entry name" value="Multiheme_Cytochr_ET"/>
</dbReference>
<dbReference type="OrthoDB" id="9146465at2"/>
<dbReference type="eggNOG" id="ENOG5033T3C">
    <property type="taxonomic scope" value="Bacteria"/>
</dbReference>
<evidence type="ECO:0000313" key="5">
    <source>
        <dbReference type="EMBL" id="ADN77686.1"/>
    </source>
</evidence>
<dbReference type="Gene3D" id="3.90.10.10">
    <property type="entry name" value="Cytochrome C3"/>
    <property type="match status" value="2"/>
</dbReference>
<keyword evidence="6" id="KW-1185">Reference proteome</keyword>
<accession>E1SN28</accession>
<name>E1SN28_FERBD</name>
<feature type="compositionally biased region" description="Pro residues" evidence="2">
    <location>
        <begin position="37"/>
        <end position="48"/>
    </location>
</feature>